<evidence type="ECO:0000313" key="2">
    <source>
        <dbReference type="Proteomes" id="UP001234202"/>
    </source>
</evidence>
<protein>
    <submittedName>
        <fullName evidence="1">Uncharacterized protein</fullName>
    </submittedName>
</protein>
<accession>A0ACC2XBG1</accession>
<dbReference type="Proteomes" id="UP001234202">
    <property type="component" value="Unassembled WGS sequence"/>
</dbReference>
<comment type="caution">
    <text evidence="1">The sequence shown here is derived from an EMBL/GenBank/DDBJ whole genome shotgun (WGS) entry which is preliminary data.</text>
</comment>
<sequence>MAVIKNLEHKVFIPYTTIFNPEGQTSEQAQDNKRHLMIHGCVTEIGKNSLKYVPLSDQGNPIAPVTPPVDMASSMDEQCGMGATCCKELSWQESEKAEKTLQFDYMVYAFGSHLPAPINIWSTVSHDADVQIDKPQGSCQGSKERGRAWLKAAQSRIEKAKSIAVIGGGALGVQFATDIAAIHGPGNKKVTLIHSRQHLLNRFETYMHDGAMEKLAELQVDVVLGARVDMSHLASREADHGIDRVIRTMDGREFEAELVVRTGGQKPNSQLLATLYPESINHGGMVTVNRHLQIAKKPSHDSQESEIQMVDKHIFVVGDTADAFGALQAGHTAWAQARLACRNIARMVEAEKPVKLRRKLNVERHEWEEAETVEEVLESYTPPRPSIKVSLGLDAAITQNDGVFSKSGKESCQDDLYSEIMWTSRGLSVEDMTI</sequence>
<evidence type="ECO:0000313" key="1">
    <source>
        <dbReference type="EMBL" id="KAJ9121358.1"/>
    </source>
</evidence>
<reference evidence="1" key="1">
    <citation type="submission" date="2023-04" db="EMBL/GenBank/DDBJ databases">
        <title>Draft Genome sequencing of Naganishia species isolated from polar environments using Oxford Nanopore Technology.</title>
        <authorList>
            <person name="Leo P."/>
            <person name="Venkateswaran K."/>
        </authorList>
    </citation>
    <scope>NUCLEOTIDE SEQUENCE</scope>
    <source>
        <strain evidence="1">DBVPG 5303</strain>
    </source>
</reference>
<keyword evidence="2" id="KW-1185">Reference proteome</keyword>
<dbReference type="EMBL" id="JASBWV010000017">
    <property type="protein sequence ID" value="KAJ9121358.1"/>
    <property type="molecule type" value="Genomic_DNA"/>
</dbReference>
<proteinExistence type="predicted"/>
<gene>
    <name evidence="1" type="ORF">QFC24_004696</name>
</gene>
<name>A0ACC2XBG1_9TREE</name>
<organism evidence="1 2">
    <name type="scientific">Naganishia onofrii</name>
    <dbReference type="NCBI Taxonomy" id="1851511"/>
    <lineage>
        <taxon>Eukaryota</taxon>
        <taxon>Fungi</taxon>
        <taxon>Dikarya</taxon>
        <taxon>Basidiomycota</taxon>
        <taxon>Agaricomycotina</taxon>
        <taxon>Tremellomycetes</taxon>
        <taxon>Filobasidiales</taxon>
        <taxon>Filobasidiaceae</taxon>
        <taxon>Naganishia</taxon>
    </lineage>
</organism>